<dbReference type="PROSITE" id="PS50011">
    <property type="entry name" value="PROTEIN_KINASE_DOM"/>
    <property type="match status" value="1"/>
</dbReference>
<proteinExistence type="predicted"/>
<dbReference type="SMART" id="SM00220">
    <property type="entry name" value="S_TKc"/>
    <property type="match status" value="1"/>
</dbReference>
<feature type="compositionally biased region" description="Low complexity" evidence="1">
    <location>
        <begin position="146"/>
        <end position="163"/>
    </location>
</feature>
<keyword evidence="2" id="KW-1133">Transmembrane helix</keyword>
<dbReference type="InterPro" id="IPR011009">
    <property type="entry name" value="Kinase-like_dom_sf"/>
</dbReference>
<accession>A0ABW5VV14</accession>
<keyword evidence="5" id="KW-1185">Reference proteome</keyword>
<feature type="domain" description="Protein kinase" evidence="3">
    <location>
        <begin position="175"/>
        <end position="473"/>
    </location>
</feature>
<dbReference type="RefSeq" id="WP_377184179.1">
    <property type="nucleotide sequence ID" value="NZ_JBHUOG010000002.1"/>
</dbReference>
<keyword evidence="2" id="KW-0812">Transmembrane</keyword>
<protein>
    <recommendedName>
        <fullName evidence="3">Protein kinase domain-containing protein</fullName>
    </recommendedName>
</protein>
<organism evidence="4 5">
    <name type="scientific">Promicromonospora vindobonensis</name>
    <dbReference type="NCBI Taxonomy" id="195748"/>
    <lineage>
        <taxon>Bacteria</taxon>
        <taxon>Bacillati</taxon>
        <taxon>Actinomycetota</taxon>
        <taxon>Actinomycetes</taxon>
        <taxon>Micrococcales</taxon>
        <taxon>Promicromonosporaceae</taxon>
        <taxon>Promicromonospora</taxon>
    </lineage>
</organism>
<comment type="caution">
    <text evidence="4">The sequence shown here is derived from an EMBL/GenBank/DDBJ whole genome shotgun (WGS) entry which is preliminary data.</text>
</comment>
<dbReference type="Pfam" id="PF00069">
    <property type="entry name" value="Pkinase"/>
    <property type="match status" value="1"/>
</dbReference>
<feature type="transmembrane region" description="Helical" evidence="2">
    <location>
        <begin position="609"/>
        <end position="630"/>
    </location>
</feature>
<reference evidence="5" key="1">
    <citation type="journal article" date="2019" name="Int. J. Syst. Evol. Microbiol.">
        <title>The Global Catalogue of Microorganisms (GCM) 10K type strain sequencing project: providing services to taxonomists for standard genome sequencing and annotation.</title>
        <authorList>
            <consortium name="The Broad Institute Genomics Platform"/>
            <consortium name="The Broad Institute Genome Sequencing Center for Infectious Disease"/>
            <person name="Wu L."/>
            <person name="Ma J."/>
        </authorList>
    </citation>
    <scope>NUCLEOTIDE SEQUENCE [LARGE SCALE GENOMIC DNA]</scope>
    <source>
        <strain evidence="5">CCM 7044</strain>
    </source>
</reference>
<dbReference type="Gene3D" id="1.10.510.10">
    <property type="entry name" value="Transferase(Phosphotransferase) domain 1"/>
    <property type="match status" value="1"/>
</dbReference>
<feature type="transmembrane region" description="Helical" evidence="2">
    <location>
        <begin position="505"/>
        <end position="524"/>
    </location>
</feature>
<dbReference type="EMBL" id="JBHUOG010000002">
    <property type="protein sequence ID" value="MFD2794767.1"/>
    <property type="molecule type" value="Genomic_DNA"/>
</dbReference>
<feature type="transmembrane region" description="Helical" evidence="2">
    <location>
        <begin position="642"/>
        <end position="663"/>
    </location>
</feature>
<name>A0ABW5VV14_9MICO</name>
<evidence type="ECO:0000313" key="5">
    <source>
        <dbReference type="Proteomes" id="UP001597479"/>
    </source>
</evidence>
<dbReference type="Proteomes" id="UP001597479">
    <property type="component" value="Unassembled WGS sequence"/>
</dbReference>
<evidence type="ECO:0000256" key="2">
    <source>
        <dbReference type="SAM" id="Phobius"/>
    </source>
</evidence>
<evidence type="ECO:0000256" key="1">
    <source>
        <dbReference type="SAM" id="MobiDB-lite"/>
    </source>
</evidence>
<dbReference type="SUPFAM" id="SSF56112">
    <property type="entry name" value="Protein kinase-like (PK-like)"/>
    <property type="match status" value="1"/>
</dbReference>
<sequence>MRATLERLTAVVAELTGRTAGKVRPAGLNTWRTHDWHAVLLDIPLDERAYADRFQVARRQEIDDLWRWWSERSGAGGLEPRAVGFVGFYLLTLVAMHCSDRVRFHGDAPRHVALAGTTAEGVSVTLVADPDVRRSIVALHDPDAPPGARRGSSRGSAARAPASPETTAEWAAIDVTSLKFYRHGTTSIILTGRVAAPSQGRTAVFALKCLIHPYLTIPAITAATRDYLAEHGRLDAVESSPAVRVWASHDSWILMDLIRGRTLGEHLAHRAAGRPPAPARDILRPIDTDALRELGGALLPALAALEREGRRHDDLTPSNIIVETDREPGTVRLRFVDLGVNHLHTRSIAGPEGDGAYAAPEVRRDGVGHPRADLYSLGALLITVAGIPHNADGTVPDQFYVNSVGLARLLEDLTDADPRRRLLVTPLDPDGGTFEQIGRVFRDEMAILEQDGRERPRSRLERLKDLSPGAGTVARQRRMLQERSAQVRDSTGVAQLGQARRLRRWAWLCAVLLWCATALIVTWWSRDLGVSWQAKWFEMADEVAGRSGTGLAFFDDVRADDYPIPDPWGNLPVRLVTLTFALVSARLYLNVFAELSTVWAMPRGRSARVRAVAAEAGLRSLAILPAVYVVLPTLVQRDWWPLGTLVGHVTFAVVVQACLWFAWDTNERARAAGLSSVPLGEIATLGRLAAWQPTVAVYLVPIVGIGTLLSLDLVHDELVYACFVSLINLGIFYPKSAGTDAPYIRAGMNRAALAAERLEHLERKTR</sequence>
<evidence type="ECO:0000313" key="4">
    <source>
        <dbReference type="EMBL" id="MFD2794767.1"/>
    </source>
</evidence>
<feature type="transmembrane region" description="Helical" evidence="2">
    <location>
        <begin position="571"/>
        <end position="589"/>
    </location>
</feature>
<evidence type="ECO:0000259" key="3">
    <source>
        <dbReference type="PROSITE" id="PS50011"/>
    </source>
</evidence>
<keyword evidence="2" id="KW-0472">Membrane</keyword>
<feature type="region of interest" description="Disordered" evidence="1">
    <location>
        <begin position="139"/>
        <end position="163"/>
    </location>
</feature>
<dbReference type="InterPro" id="IPR000719">
    <property type="entry name" value="Prot_kinase_dom"/>
</dbReference>
<gene>
    <name evidence="4" type="ORF">ACFS27_14505</name>
</gene>